<dbReference type="GO" id="GO:0009395">
    <property type="term" value="P:phospholipid catabolic process"/>
    <property type="evidence" value="ECO:0007669"/>
    <property type="project" value="TreeGrafter"/>
</dbReference>
<dbReference type="EMBL" id="AP014936">
    <property type="protein sequence ID" value="BAU48835.1"/>
    <property type="molecule type" value="Genomic_DNA"/>
</dbReference>
<dbReference type="KEGG" id="sva:SVA_2285"/>
<evidence type="ECO:0000256" key="4">
    <source>
        <dbReference type="ARBA" id="ARBA00023098"/>
    </source>
</evidence>
<feature type="transmembrane region" description="Helical" evidence="6">
    <location>
        <begin position="609"/>
        <end position="633"/>
    </location>
</feature>
<keyword evidence="3" id="KW-0378">Hydrolase</keyword>
<dbReference type="CDD" id="cd09140">
    <property type="entry name" value="PLDc_vPLD1_2_like_bac_1"/>
    <property type="match status" value="1"/>
</dbReference>
<dbReference type="GO" id="GO:0005886">
    <property type="term" value="C:plasma membrane"/>
    <property type="evidence" value="ECO:0007669"/>
    <property type="project" value="UniProtKB-ARBA"/>
</dbReference>
<keyword evidence="6" id="KW-0472">Membrane</keyword>
<evidence type="ECO:0000256" key="5">
    <source>
        <dbReference type="SAM" id="MobiDB-lite"/>
    </source>
</evidence>
<dbReference type="PANTHER" id="PTHR18896">
    <property type="entry name" value="PHOSPHOLIPASE D"/>
    <property type="match status" value="1"/>
</dbReference>
<dbReference type="Pfam" id="PF13091">
    <property type="entry name" value="PLDc_2"/>
    <property type="match status" value="1"/>
</dbReference>
<evidence type="ECO:0000256" key="1">
    <source>
        <dbReference type="ARBA" id="ARBA00000798"/>
    </source>
</evidence>
<comment type="catalytic activity">
    <reaction evidence="1">
        <text>a 1,2-diacyl-sn-glycero-3-phosphocholine + H2O = a 1,2-diacyl-sn-glycero-3-phosphate + choline + H(+)</text>
        <dbReference type="Rhea" id="RHEA:14445"/>
        <dbReference type="ChEBI" id="CHEBI:15354"/>
        <dbReference type="ChEBI" id="CHEBI:15377"/>
        <dbReference type="ChEBI" id="CHEBI:15378"/>
        <dbReference type="ChEBI" id="CHEBI:57643"/>
        <dbReference type="ChEBI" id="CHEBI:58608"/>
        <dbReference type="EC" id="3.1.4.4"/>
    </reaction>
</comment>
<name>A0A1B4V5W6_9GAMM</name>
<evidence type="ECO:0000256" key="6">
    <source>
        <dbReference type="SAM" id="Phobius"/>
    </source>
</evidence>
<dbReference type="InterPro" id="IPR015679">
    <property type="entry name" value="PLipase_D_fam"/>
</dbReference>
<evidence type="ECO:0000259" key="7">
    <source>
        <dbReference type="PROSITE" id="PS50035"/>
    </source>
</evidence>
<dbReference type="SUPFAM" id="SSF56024">
    <property type="entry name" value="Phospholipase D/nuclease"/>
    <property type="match status" value="2"/>
</dbReference>
<dbReference type="AlphaFoldDB" id="A0A1B4V5W6"/>
<feature type="transmembrane region" description="Helical" evidence="6">
    <location>
        <begin position="535"/>
        <end position="561"/>
    </location>
</feature>
<dbReference type="PROSITE" id="PS50035">
    <property type="entry name" value="PLD"/>
    <property type="match status" value="2"/>
</dbReference>
<keyword evidence="4" id="KW-0443">Lipid metabolism</keyword>
<organism evidence="8 9">
    <name type="scientific">Sulfurifustis variabilis</name>
    <dbReference type="NCBI Taxonomy" id="1675686"/>
    <lineage>
        <taxon>Bacteria</taxon>
        <taxon>Pseudomonadati</taxon>
        <taxon>Pseudomonadota</taxon>
        <taxon>Gammaproteobacteria</taxon>
        <taxon>Acidiferrobacterales</taxon>
        <taxon>Acidiferrobacteraceae</taxon>
        <taxon>Sulfurifustis</taxon>
    </lineage>
</organism>
<accession>A0A1B4V5W6</accession>
<feature type="region of interest" description="Disordered" evidence="5">
    <location>
        <begin position="438"/>
        <end position="458"/>
    </location>
</feature>
<keyword evidence="6" id="KW-0812">Transmembrane</keyword>
<gene>
    <name evidence="8" type="ORF">SVA_2285</name>
</gene>
<feature type="domain" description="PLD phosphodiesterase" evidence="7">
    <location>
        <begin position="352"/>
        <end position="374"/>
    </location>
</feature>
<proteinExistence type="predicted"/>
<reference evidence="8 9" key="1">
    <citation type="submission" date="2015-08" db="EMBL/GenBank/DDBJ databases">
        <title>Complete genome sequence of Sulfurifustis variabilis.</title>
        <authorList>
            <person name="Miura A."/>
            <person name="Kojima H."/>
            <person name="Fukui M."/>
        </authorList>
    </citation>
    <scope>NUCLEOTIDE SEQUENCE [LARGE SCALE GENOMIC DNA]</scope>
    <source>
        <strain evidence="9">skN76</strain>
    </source>
</reference>
<dbReference type="PANTHER" id="PTHR18896:SF76">
    <property type="entry name" value="PHOSPHOLIPASE"/>
    <property type="match status" value="1"/>
</dbReference>
<dbReference type="Proteomes" id="UP000218899">
    <property type="component" value="Chromosome"/>
</dbReference>
<dbReference type="CDD" id="cd09143">
    <property type="entry name" value="PLDc_vPLD1_2_like_bac_2"/>
    <property type="match status" value="1"/>
</dbReference>
<feature type="transmembrane region" description="Helical" evidence="6">
    <location>
        <begin position="645"/>
        <end position="664"/>
    </location>
</feature>
<evidence type="ECO:0000256" key="3">
    <source>
        <dbReference type="ARBA" id="ARBA00022801"/>
    </source>
</evidence>
<dbReference type="Gene3D" id="3.30.870.10">
    <property type="entry name" value="Endonuclease Chain A"/>
    <property type="match status" value="2"/>
</dbReference>
<dbReference type="InterPro" id="IPR032816">
    <property type="entry name" value="VTT_dom"/>
</dbReference>
<dbReference type="SMART" id="SM00155">
    <property type="entry name" value="PLDc"/>
    <property type="match status" value="2"/>
</dbReference>
<evidence type="ECO:0000313" key="8">
    <source>
        <dbReference type="EMBL" id="BAU48835.1"/>
    </source>
</evidence>
<feature type="domain" description="PLD phosphodiesterase" evidence="7">
    <location>
        <begin position="129"/>
        <end position="156"/>
    </location>
</feature>
<dbReference type="OrthoDB" id="9814092at2"/>
<dbReference type="RefSeq" id="WP_096461312.1">
    <property type="nucleotide sequence ID" value="NZ_AP014936.1"/>
</dbReference>
<feature type="transmembrane region" description="Helical" evidence="6">
    <location>
        <begin position="489"/>
        <end position="508"/>
    </location>
</feature>
<dbReference type="InterPro" id="IPR001736">
    <property type="entry name" value="PLipase_D/transphosphatidylase"/>
</dbReference>
<dbReference type="Pfam" id="PF09335">
    <property type="entry name" value="VTT_dom"/>
    <property type="match status" value="1"/>
</dbReference>
<feature type="transmembrane region" description="Helical" evidence="6">
    <location>
        <begin position="568"/>
        <end position="589"/>
    </location>
</feature>
<dbReference type="Pfam" id="PF00614">
    <property type="entry name" value="PLDc"/>
    <property type="match status" value="1"/>
</dbReference>
<keyword evidence="9" id="KW-1185">Reference proteome</keyword>
<feature type="transmembrane region" description="Helical" evidence="6">
    <location>
        <begin position="676"/>
        <end position="696"/>
    </location>
</feature>
<dbReference type="GO" id="GO:0004630">
    <property type="term" value="F:phospholipase D activity"/>
    <property type="evidence" value="ECO:0007669"/>
    <property type="project" value="UniProtKB-EC"/>
</dbReference>
<keyword evidence="2" id="KW-0677">Repeat</keyword>
<keyword evidence="6" id="KW-1133">Transmembrane helix</keyword>
<sequence>MTGYQILKPGYNCWQVAHARRVAFLIDAADYFRAFREAAARARHSILMVGWDIDSRVRLVRDGDPGLLPNTLCEFLNGVVSRPGGPHAYVLTWDFAMLYALDREWLPIYKLDWRTHRRLHFRMDGKHPPGGSHHQKIVVVDDGLAFAGGLDLTKARWDTPEHRPDDPRRIDVAGTPPYRPFHDVMMLVEGQVASVLGELVRARWERATGRRARPAVGAPADLWPLGVATEVENVPVAVARTVPAYDGEAEVREVELLYRDAIRAARRSLYIENQFFTATGIADAIAARLGEPDGPEVVLILALRTDGWLSQQTMDVLRGRLIHRLRQADRHHRLRVYYPDVPGLDGQCVNVHSKVLVVDDDFARVGSANLNNRSMGIDTECDLAFESGGEERVRRGIAGLRHRLLAEHLGTRPEEVARAVAREGSLIAAIESLRGGGRTLRELEPPPPEQVSSWLPNPELLDPERPIDPDRLAEQLVPPDERAPAHRRIVAGVSILVGLLALAAAWRWTPLGDYLDVDSLTGLVAGFRGYPAAPFIALGAFVLGGLIVVPVTLLIVVTALAFGPWEGFIYSVIGVLASAALVYGVGHGLGRDTVRRFAGSKLNRLSRRLAQRGVLTMAIVRLIPVAPFTVVNLVAGASHIRFRDFVAGTALGMIPGIAAITLFVDRVGATLRDPGPGTFLVLGAVVLLLVLGMYGLRRWVLKRTKDEPAAVSSHA</sequence>
<evidence type="ECO:0000256" key="2">
    <source>
        <dbReference type="ARBA" id="ARBA00022737"/>
    </source>
</evidence>
<evidence type="ECO:0000313" key="9">
    <source>
        <dbReference type="Proteomes" id="UP000218899"/>
    </source>
</evidence>
<dbReference type="InterPro" id="IPR025202">
    <property type="entry name" value="PLD-like_dom"/>
</dbReference>
<protein>
    <submittedName>
        <fullName evidence="8">Phospholipase</fullName>
    </submittedName>
</protein>